<dbReference type="InterPro" id="IPR000305">
    <property type="entry name" value="GIY-YIG_endonuc"/>
</dbReference>
<accession>A0ABX4I028</accession>
<evidence type="ECO:0000259" key="1">
    <source>
        <dbReference type="Pfam" id="PF01541"/>
    </source>
</evidence>
<sequence length="211" mass="24404">MSRFNKEYSALKVEQLRLLRGHNYIALTRGFKKIPTCSGIYIWRYWPTVRGLEFDSLINLFKRIQCEFPQHVEKLKSTRIQATIVRTPFAGEDDERIFGKIRDHNKILTLLNTLEKSKENRIALATLIECLLGQAPPVYIGKANNLQKRLLQHFEGKTDFSGRLAKTSIPLEDIYISYIKDEISLSDESITTTMEEILQKITNPPLVSRYG</sequence>
<evidence type="ECO:0000313" key="2">
    <source>
        <dbReference type="EMBL" id="PCO05148.1"/>
    </source>
</evidence>
<gene>
    <name evidence="2" type="ORF">AWR36_010500</name>
</gene>
<dbReference type="SUPFAM" id="SSF82771">
    <property type="entry name" value="GIY-YIG endonuclease"/>
    <property type="match status" value="1"/>
</dbReference>
<dbReference type="Proteomes" id="UP000218427">
    <property type="component" value="Unassembled WGS sequence"/>
</dbReference>
<name>A0ABX4I028_9GAMM</name>
<keyword evidence="3" id="KW-1185">Reference proteome</keyword>
<organism evidence="2 3">
    <name type="scientific">Microbulbifer flavimaris</name>
    <dbReference type="NCBI Taxonomy" id="1781068"/>
    <lineage>
        <taxon>Bacteria</taxon>
        <taxon>Pseudomonadati</taxon>
        <taxon>Pseudomonadota</taxon>
        <taxon>Gammaproteobacteria</taxon>
        <taxon>Cellvibrionales</taxon>
        <taxon>Microbulbiferaceae</taxon>
        <taxon>Microbulbifer</taxon>
    </lineage>
</organism>
<reference evidence="2" key="1">
    <citation type="submission" date="2017-08" db="EMBL/GenBank/DDBJ databases">
        <title>Microbulbifer marisrubri sp. nov., a halophilic alphaproteobacterium isolated from marine sediment of the Yellow Sea, China.</title>
        <authorList>
            <person name="Zhang G."/>
            <person name="Xiong Q."/>
        </authorList>
    </citation>
    <scope>NUCLEOTIDE SEQUENCE [LARGE SCALE GENOMIC DNA]</scope>
    <source>
        <strain evidence="2">WRN-8</strain>
    </source>
</reference>
<protein>
    <recommendedName>
        <fullName evidence="1">GIY-YIG domain-containing protein</fullName>
    </recommendedName>
</protein>
<feature type="domain" description="GIY-YIG" evidence="1">
    <location>
        <begin position="138"/>
        <end position="185"/>
    </location>
</feature>
<dbReference type="EMBL" id="LRFG02000003">
    <property type="protein sequence ID" value="PCO05148.1"/>
    <property type="molecule type" value="Genomic_DNA"/>
</dbReference>
<comment type="caution">
    <text evidence="2">The sequence shown here is derived from an EMBL/GenBank/DDBJ whole genome shotgun (WGS) entry which is preliminary data.</text>
</comment>
<dbReference type="InterPro" id="IPR035901">
    <property type="entry name" value="GIY-YIG_endonuc_sf"/>
</dbReference>
<proteinExistence type="predicted"/>
<evidence type="ECO:0000313" key="3">
    <source>
        <dbReference type="Proteomes" id="UP000218427"/>
    </source>
</evidence>
<dbReference type="Pfam" id="PF01541">
    <property type="entry name" value="GIY-YIG"/>
    <property type="match status" value="1"/>
</dbReference>